<evidence type="ECO:0000256" key="3">
    <source>
        <dbReference type="ARBA" id="ARBA00022692"/>
    </source>
</evidence>
<feature type="transmembrane region" description="Helical" evidence="6">
    <location>
        <begin position="269"/>
        <end position="289"/>
    </location>
</feature>
<dbReference type="InterPro" id="IPR050189">
    <property type="entry name" value="MFS_Efflux_Transporters"/>
</dbReference>
<dbReference type="GO" id="GO:0005886">
    <property type="term" value="C:plasma membrane"/>
    <property type="evidence" value="ECO:0007669"/>
    <property type="project" value="UniProtKB-SubCell"/>
</dbReference>
<feature type="transmembrane region" description="Helical" evidence="6">
    <location>
        <begin position="361"/>
        <end position="380"/>
    </location>
</feature>
<evidence type="ECO:0000256" key="4">
    <source>
        <dbReference type="ARBA" id="ARBA00022989"/>
    </source>
</evidence>
<evidence type="ECO:0000256" key="2">
    <source>
        <dbReference type="ARBA" id="ARBA00022475"/>
    </source>
</evidence>
<name>A0A6B0T784_9EURY</name>
<keyword evidence="5 6" id="KW-0472">Membrane</keyword>
<evidence type="ECO:0000313" key="9">
    <source>
        <dbReference type="Proteomes" id="UP000466535"/>
    </source>
</evidence>
<accession>A0A6B0T784</accession>
<evidence type="ECO:0000256" key="6">
    <source>
        <dbReference type="SAM" id="Phobius"/>
    </source>
</evidence>
<comment type="subcellular location">
    <subcellularLocation>
        <location evidence="1">Cell membrane</location>
        <topology evidence="1">Multi-pass membrane protein</topology>
    </subcellularLocation>
</comment>
<dbReference type="InterPro" id="IPR020846">
    <property type="entry name" value="MFS_dom"/>
</dbReference>
<feature type="transmembrane region" description="Helical" evidence="6">
    <location>
        <begin position="72"/>
        <end position="90"/>
    </location>
</feature>
<keyword evidence="9" id="KW-1185">Reference proteome</keyword>
<dbReference type="EMBL" id="WUUT01000006">
    <property type="protein sequence ID" value="MXR52807.1"/>
    <property type="molecule type" value="Genomic_DNA"/>
</dbReference>
<keyword evidence="4 6" id="KW-1133">Transmembrane helix</keyword>
<dbReference type="SUPFAM" id="SSF103473">
    <property type="entry name" value="MFS general substrate transporter"/>
    <property type="match status" value="1"/>
</dbReference>
<reference evidence="8 9" key="1">
    <citation type="submission" date="2019-12" db="EMBL/GenBank/DDBJ databases">
        <title>Isolation and characterization of three novel carbon monoxide-oxidizing members of Halobacteria from salione crusts and soils.</title>
        <authorList>
            <person name="Myers M.R."/>
            <person name="King G.M."/>
        </authorList>
    </citation>
    <scope>NUCLEOTIDE SEQUENCE [LARGE SCALE GENOMIC DNA]</scope>
    <source>
        <strain evidence="8 9">WSH3</strain>
    </source>
</reference>
<dbReference type="PANTHER" id="PTHR43124">
    <property type="entry name" value="PURINE EFFLUX PUMP PBUE"/>
    <property type="match status" value="1"/>
</dbReference>
<gene>
    <name evidence="8" type="ORF">GRX03_14480</name>
</gene>
<protein>
    <submittedName>
        <fullName evidence="8">MFS transporter</fullName>
    </submittedName>
</protein>
<feature type="transmembrane region" description="Helical" evidence="6">
    <location>
        <begin position="243"/>
        <end position="262"/>
    </location>
</feature>
<feature type="transmembrane region" description="Helical" evidence="6">
    <location>
        <begin position="330"/>
        <end position="349"/>
    </location>
</feature>
<keyword evidence="2" id="KW-1003">Cell membrane</keyword>
<dbReference type="Pfam" id="PF07690">
    <property type="entry name" value="MFS_1"/>
    <property type="match status" value="1"/>
</dbReference>
<dbReference type="PANTHER" id="PTHR43124:SF3">
    <property type="entry name" value="CHLORAMPHENICOL EFFLUX PUMP RV0191"/>
    <property type="match status" value="1"/>
</dbReference>
<sequence>MSRRELFGSLCVLVFLVNLARVVFAPLLQPAAADFGVSAASLGVVTSAAWLGSAAPRLPTGLLLTRFQRHHVIAATGSILVATAGLTAFADSVLHLTVGAFLMGLASGSYFIAANPLVSELFPDNVGTALGVHGTASQIAAVVAPLALTGILLVGSWQLTFVVIAAVAAVGTAGLVWAARKTALPEAGTDDRSLLAAGRAQWPIILTGIAFIGGAGFLWNALFNLYGDYLAVVKGIDPATGRLLLSAMFGAGVPAFFVTGWLADRVAYVPLILGIIGGFAVSVLALTFVEGLVALLALSLLVGYIAHSLFPALDTYMLDSLPDRHRASAYALYSASMMLVQALGSGTVGTAVSRGASYTRSFRLLAVGLCAFVALLAVLYQRGRLPAGGR</sequence>
<dbReference type="AlphaFoldDB" id="A0A6B0T784"/>
<dbReference type="RefSeq" id="WP_368278521.1">
    <property type="nucleotide sequence ID" value="NZ_WUUT01000006.1"/>
</dbReference>
<evidence type="ECO:0000256" key="5">
    <source>
        <dbReference type="ARBA" id="ARBA00023136"/>
    </source>
</evidence>
<feature type="transmembrane region" description="Helical" evidence="6">
    <location>
        <begin position="295"/>
        <end position="318"/>
    </location>
</feature>
<comment type="caution">
    <text evidence="8">The sequence shown here is derived from an EMBL/GenBank/DDBJ whole genome shotgun (WGS) entry which is preliminary data.</text>
</comment>
<evidence type="ECO:0000313" key="8">
    <source>
        <dbReference type="EMBL" id="MXR52807.1"/>
    </source>
</evidence>
<dbReference type="Proteomes" id="UP000466535">
    <property type="component" value="Unassembled WGS sequence"/>
</dbReference>
<feature type="transmembrane region" description="Helical" evidence="6">
    <location>
        <begin position="159"/>
        <end position="179"/>
    </location>
</feature>
<dbReference type="GO" id="GO:0022857">
    <property type="term" value="F:transmembrane transporter activity"/>
    <property type="evidence" value="ECO:0007669"/>
    <property type="project" value="InterPro"/>
</dbReference>
<evidence type="ECO:0000256" key="1">
    <source>
        <dbReference type="ARBA" id="ARBA00004651"/>
    </source>
</evidence>
<proteinExistence type="predicted"/>
<dbReference type="PROSITE" id="PS50850">
    <property type="entry name" value="MFS"/>
    <property type="match status" value="1"/>
</dbReference>
<feature type="transmembrane region" description="Helical" evidence="6">
    <location>
        <begin position="96"/>
        <end position="118"/>
    </location>
</feature>
<dbReference type="Gene3D" id="1.20.1250.20">
    <property type="entry name" value="MFS general substrate transporter like domains"/>
    <property type="match status" value="2"/>
</dbReference>
<organism evidence="8 9">
    <name type="scientific">Halovenus carboxidivorans</name>
    <dbReference type="NCBI Taxonomy" id="2692199"/>
    <lineage>
        <taxon>Archaea</taxon>
        <taxon>Methanobacteriati</taxon>
        <taxon>Methanobacteriota</taxon>
        <taxon>Stenosarchaea group</taxon>
        <taxon>Halobacteria</taxon>
        <taxon>Halobacteriales</taxon>
        <taxon>Haloarculaceae</taxon>
        <taxon>Halovenus</taxon>
    </lineage>
</organism>
<evidence type="ECO:0000259" key="7">
    <source>
        <dbReference type="PROSITE" id="PS50850"/>
    </source>
</evidence>
<feature type="domain" description="Major facilitator superfamily (MFS) profile" evidence="7">
    <location>
        <begin position="6"/>
        <end position="386"/>
    </location>
</feature>
<dbReference type="InterPro" id="IPR036259">
    <property type="entry name" value="MFS_trans_sf"/>
</dbReference>
<feature type="transmembrane region" description="Helical" evidence="6">
    <location>
        <begin position="200"/>
        <end position="223"/>
    </location>
</feature>
<dbReference type="InterPro" id="IPR011701">
    <property type="entry name" value="MFS"/>
</dbReference>
<keyword evidence="3 6" id="KW-0812">Transmembrane</keyword>
<feature type="transmembrane region" description="Helical" evidence="6">
    <location>
        <begin position="130"/>
        <end position="153"/>
    </location>
</feature>